<feature type="compositionally biased region" description="Acidic residues" evidence="1">
    <location>
        <begin position="145"/>
        <end position="156"/>
    </location>
</feature>
<protein>
    <submittedName>
        <fullName evidence="2">Uncharacterized protein</fullName>
    </submittedName>
</protein>
<feature type="region of interest" description="Disordered" evidence="1">
    <location>
        <begin position="41"/>
        <end position="69"/>
    </location>
</feature>
<feature type="region of interest" description="Disordered" evidence="1">
    <location>
        <begin position="90"/>
        <end position="183"/>
    </location>
</feature>
<gene>
    <name evidence="2" type="ORF">LEMA_P082800.1</name>
</gene>
<dbReference type="AlphaFoldDB" id="E5A5Z6"/>
<feature type="compositionally biased region" description="Basic and acidic residues" evidence="1">
    <location>
        <begin position="41"/>
        <end position="51"/>
    </location>
</feature>
<sequence length="202" mass="21612">MHLDERLDKSRELIGKQLAAGQQKVSSAYNKLWAEMEAMREAQRKRQEEARAAAAAAAAAGDKEGGGGGAQKCAYFSSWGTWASEKRRGWASPKMPVHAGAGAGSPVGVGAKEGGEAKEMKQWEMESESESERESETQGKQPELQGEEEREQEPATEQDKHDGAAVYTSIGMDDDDAGWGHGGTAASVVWDAEKEGRTGWGG</sequence>
<evidence type="ECO:0000256" key="1">
    <source>
        <dbReference type="SAM" id="MobiDB-lite"/>
    </source>
</evidence>
<dbReference type="HOGENOM" id="CLU_1354839_0_0_1"/>
<dbReference type="InParanoid" id="E5A5Z6"/>
<reference evidence="3" key="1">
    <citation type="journal article" date="2011" name="Nat. Commun.">
        <title>Effector diversification within compartments of the Leptosphaeria maculans genome affected by Repeat-Induced Point mutations.</title>
        <authorList>
            <person name="Rouxel T."/>
            <person name="Grandaubert J."/>
            <person name="Hane J.K."/>
            <person name="Hoede C."/>
            <person name="van de Wouw A.P."/>
            <person name="Couloux A."/>
            <person name="Dominguez V."/>
            <person name="Anthouard V."/>
            <person name="Bally P."/>
            <person name="Bourras S."/>
            <person name="Cozijnsen A.J."/>
            <person name="Ciuffetti L.M."/>
            <person name="Degrave A."/>
            <person name="Dilmaghani A."/>
            <person name="Duret L."/>
            <person name="Fudal I."/>
            <person name="Goodwin S.B."/>
            <person name="Gout L."/>
            <person name="Glaser N."/>
            <person name="Linglin J."/>
            <person name="Kema G.H.J."/>
            <person name="Lapalu N."/>
            <person name="Lawrence C.B."/>
            <person name="May K."/>
            <person name="Meyer M."/>
            <person name="Ollivier B."/>
            <person name="Poulain J."/>
            <person name="Schoch C.L."/>
            <person name="Simon A."/>
            <person name="Spatafora J.W."/>
            <person name="Stachowiak A."/>
            <person name="Turgeon B.G."/>
            <person name="Tyler B.M."/>
            <person name="Vincent D."/>
            <person name="Weissenbach J."/>
            <person name="Amselem J."/>
            <person name="Quesneville H."/>
            <person name="Oliver R.P."/>
            <person name="Wincker P."/>
            <person name="Balesdent M.-H."/>
            <person name="Howlett B.J."/>
        </authorList>
    </citation>
    <scope>NUCLEOTIDE SEQUENCE [LARGE SCALE GENOMIC DNA]</scope>
    <source>
        <strain evidence="3">JN3 / isolate v23.1.3 / race Av1-4-5-6-7-8</strain>
    </source>
</reference>
<feature type="compositionally biased region" description="Basic and acidic residues" evidence="1">
    <location>
        <begin position="113"/>
        <end position="137"/>
    </location>
</feature>
<proteinExistence type="predicted"/>
<accession>E5A5Z6</accession>
<dbReference type="OrthoDB" id="3798120at2759"/>
<dbReference type="Proteomes" id="UP000002668">
    <property type="component" value="Genome"/>
</dbReference>
<organism evidence="2 3">
    <name type="scientific">Leptosphaeria maculans (strain JN3 / isolate v23.1.3 / race Av1-4-5-6-7-8)</name>
    <name type="common">Blackleg fungus</name>
    <name type="synonym">Phoma lingam</name>
    <dbReference type="NCBI Taxonomy" id="985895"/>
    <lineage>
        <taxon>Eukaryota</taxon>
        <taxon>Fungi</taxon>
        <taxon>Dikarya</taxon>
        <taxon>Ascomycota</taxon>
        <taxon>Pezizomycotina</taxon>
        <taxon>Dothideomycetes</taxon>
        <taxon>Pleosporomycetidae</taxon>
        <taxon>Pleosporales</taxon>
        <taxon>Pleosporineae</taxon>
        <taxon>Leptosphaeriaceae</taxon>
        <taxon>Plenodomus</taxon>
        <taxon>Plenodomus lingam/Leptosphaeria maculans species complex</taxon>
    </lineage>
</organism>
<dbReference type="eggNOG" id="KOG3823">
    <property type="taxonomic scope" value="Eukaryota"/>
</dbReference>
<name>E5A5Z6_LEPMJ</name>
<dbReference type="VEuPathDB" id="FungiDB:LEMA_P082800.1"/>
<keyword evidence="3" id="KW-1185">Reference proteome</keyword>
<dbReference type="EMBL" id="FP929135">
    <property type="protein sequence ID" value="CBX99041.1"/>
    <property type="molecule type" value="Genomic_DNA"/>
</dbReference>
<evidence type="ECO:0000313" key="2">
    <source>
        <dbReference type="EMBL" id="CBX99041.1"/>
    </source>
</evidence>
<evidence type="ECO:0000313" key="3">
    <source>
        <dbReference type="Proteomes" id="UP000002668"/>
    </source>
</evidence>